<accession>A0A1A7NRC1</accession>
<dbReference type="SUPFAM" id="SSF49785">
    <property type="entry name" value="Galactose-binding domain-like"/>
    <property type="match status" value="1"/>
</dbReference>
<dbReference type="InterPro" id="IPR014718">
    <property type="entry name" value="GH-type_carb-bd"/>
</dbReference>
<dbReference type="Pfam" id="PF02836">
    <property type="entry name" value="Glyco_hydro_2_C"/>
    <property type="match status" value="1"/>
</dbReference>
<protein>
    <recommendedName>
        <fullName evidence="3 7">Beta-galactosidase</fullName>
        <ecNumber evidence="3 7">3.2.1.23</ecNumber>
    </recommendedName>
    <alternativeName>
        <fullName evidence="6 7">Lactase</fullName>
    </alternativeName>
</protein>
<evidence type="ECO:0000313" key="9">
    <source>
        <dbReference type="EMBL" id="OBW92183.1"/>
    </source>
</evidence>
<dbReference type="Pfam" id="PF02837">
    <property type="entry name" value="Glyco_hydro_2_N"/>
    <property type="match status" value="1"/>
</dbReference>
<dbReference type="InterPro" id="IPR006101">
    <property type="entry name" value="Glyco_hydro_2"/>
</dbReference>
<evidence type="ECO:0000256" key="1">
    <source>
        <dbReference type="ARBA" id="ARBA00001412"/>
    </source>
</evidence>
<dbReference type="PROSITE" id="PS00719">
    <property type="entry name" value="GLYCOSYL_HYDROL_F2_1"/>
    <property type="match status" value="1"/>
</dbReference>
<proteinExistence type="inferred from homology"/>
<dbReference type="PRINTS" id="PR00132">
    <property type="entry name" value="GLHYDRLASE2"/>
</dbReference>
<dbReference type="PATRIC" id="fig|505345.7.peg.1117"/>
<feature type="domain" description="Beta galactosidase small chain/" evidence="8">
    <location>
        <begin position="741"/>
        <end position="1014"/>
    </location>
</feature>
<reference evidence="9 10" key="1">
    <citation type="submission" date="2014-11" db="EMBL/GenBank/DDBJ databases">
        <title>Pan-genome of Gallibacterium spp.</title>
        <authorList>
            <person name="Kudirkiene E."/>
            <person name="Bojesen A.M."/>
        </authorList>
    </citation>
    <scope>NUCLEOTIDE SEQUENCE [LARGE SCALE GENOMIC DNA]</scope>
    <source>
        <strain evidence="9 10">F151</strain>
    </source>
</reference>
<dbReference type="InterPro" id="IPR006104">
    <property type="entry name" value="Glyco_hydro_2_N"/>
</dbReference>
<dbReference type="Gene3D" id="3.20.20.80">
    <property type="entry name" value="Glycosidases"/>
    <property type="match status" value="1"/>
</dbReference>
<comment type="caution">
    <text evidence="9">The sequence shown here is derived from an EMBL/GenBank/DDBJ whole genome shotgun (WGS) entry which is preliminary data.</text>
</comment>
<dbReference type="InterPro" id="IPR032312">
    <property type="entry name" value="LacZ_4"/>
</dbReference>
<evidence type="ECO:0000256" key="6">
    <source>
        <dbReference type="ARBA" id="ARBA00032230"/>
    </source>
</evidence>
<evidence type="ECO:0000256" key="5">
    <source>
        <dbReference type="ARBA" id="ARBA00023295"/>
    </source>
</evidence>
<sequence>MEQRKPDLQWLSDPAIFAVNRLQAHSDHRYYATTREAKRRGEMPMRYSLNGDWFFHYAKNLAQQPSDFYQLDYDNRSWQTIRVPGHIQLQGFVQPHYVNTMYPWDGKADIRPPAIPVAENSVGSYVTYFSVPATWQTQPVFISFQGVETAFFIWLNGEFVGYSEDSFTPAEFELTPFLQPGENKLAVAVYQRSTGSWLEDQDFWRFSGIFRDVYLYTVPKIHLYDLDSKIAVSEDLNHAEITLKTQFLSANPTGIKTIKASLFDQQDQLIATTECTTTAEQAELALSVQSPHLWSAESPYLYQLYLEIFDEQQQLIEVIPQQLGLRRFELKNGVMQLNGKRIVFKGVNRHEFNCVRGRAITKEDMLWDIQILKQHNFNAVRTSHYPNQTLWYELCDQYGLYVIDEMNLETHGSWQKMGKVEPSWNIPGSDLRWNEVVLDRAKSMYQRDKNHASILIWSCGNESYAGEVLLNVSRYFHQQDPYRLVHYEGVFHCREFDQISDMESRMYAKPDEIEAYLQQQPAKPYISCEFTHAMGNSNGNLDKYIALEKYEQYQGGFIWDFIDQGLLQKDRYGKPYLAYGGDFEDRPTDRNFCCNGLVFADRTLSPKMQEVKYLYQNLKLLPQRDKVLIRNENCFIDTKDYYFIAHLLLNGVEQQQIRFEPIIPALSTEEIQLEWDQENLQQVGEYCVQVTAHLKQKTVWAEADSEIAFGQFIFSQAEDIQTETALATQKLTVINGDINLGVRGEHFSVLFSRQEGSLISLVYHGKELIKTAPMPLFWRATTDNDRGTARRFKAGYWLMASLSGRCKEMVWQSIADECVEVKFTYIYPIYQQLNVVVIYRVFASGEINVTCEYEGQEGLPDLPIFALSFRTDAEYQQLSWYALGEAENYQDRCCGAKLGIFHNRVTENYAPYSIPQETGNRTGVRWVKCYNQAATAGFQIEAIDQPLECNFLPYTAFEIENAQHHYELPPIHYTVVTVAAKQMGVGGDDSWGAEVHPEYRIPATERICFSFTLSGLVM</sequence>
<dbReference type="InterPro" id="IPR017853">
    <property type="entry name" value="GH"/>
</dbReference>
<dbReference type="GO" id="GO:0009341">
    <property type="term" value="C:beta-galactosidase complex"/>
    <property type="evidence" value="ECO:0007669"/>
    <property type="project" value="InterPro"/>
</dbReference>
<dbReference type="GO" id="GO:0004565">
    <property type="term" value="F:beta-galactosidase activity"/>
    <property type="evidence" value="ECO:0007669"/>
    <property type="project" value="UniProtKB-EC"/>
</dbReference>
<dbReference type="InterPro" id="IPR006103">
    <property type="entry name" value="Glyco_hydro_2_cat"/>
</dbReference>
<keyword evidence="10" id="KW-1185">Reference proteome</keyword>
<dbReference type="Pfam" id="PF16353">
    <property type="entry name" value="LacZ_4"/>
    <property type="match status" value="1"/>
</dbReference>
<dbReference type="Gene3D" id="2.60.40.10">
    <property type="entry name" value="Immunoglobulins"/>
    <property type="match status" value="2"/>
</dbReference>
<dbReference type="EMBL" id="JTJM01000023">
    <property type="protein sequence ID" value="OBW92183.1"/>
    <property type="molecule type" value="Genomic_DNA"/>
</dbReference>
<dbReference type="PROSITE" id="PS00608">
    <property type="entry name" value="GLYCOSYL_HYDROL_F2_2"/>
    <property type="match status" value="1"/>
</dbReference>
<dbReference type="InterPro" id="IPR006102">
    <property type="entry name" value="Ig-like_GH2"/>
</dbReference>
<dbReference type="OrthoDB" id="9758603at2"/>
<dbReference type="InterPro" id="IPR023230">
    <property type="entry name" value="Glyco_hydro_2_CS"/>
</dbReference>
<name>A0A1A7NRC1_9PAST</name>
<dbReference type="GO" id="GO:0005990">
    <property type="term" value="P:lactose catabolic process"/>
    <property type="evidence" value="ECO:0007669"/>
    <property type="project" value="TreeGrafter"/>
</dbReference>
<dbReference type="PANTHER" id="PTHR46323:SF2">
    <property type="entry name" value="BETA-GALACTOSIDASE"/>
    <property type="match status" value="1"/>
</dbReference>
<dbReference type="PANTHER" id="PTHR46323">
    <property type="entry name" value="BETA-GALACTOSIDASE"/>
    <property type="match status" value="1"/>
</dbReference>
<dbReference type="SUPFAM" id="SSF49303">
    <property type="entry name" value="beta-Galactosidase/glucuronidase domain"/>
    <property type="match status" value="2"/>
</dbReference>
<dbReference type="Pfam" id="PF00703">
    <property type="entry name" value="Glyco_hydro_2"/>
    <property type="match status" value="1"/>
</dbReference>
<keyword evidence="5 7" id="KW-0326">Glycosidase</keyword>
<evidence type="ECO:0000313" key="10">
    <source>
        <dbReference type="Proteomes" id="UP000243558"/>
    </source>
</evidence>
<evidence type="ECO:0000256" key="3">
    <source>
        <dbReference type="ARBA" id="ARBA00012756"/>
    </source>
</evidence>
<evidence type="ECO:0000256" key="7">
    <source>
        <dbReference type="RuleBase" id="RU361154"/>
    </source>
</evidence>
<dbReference type="SUPFAM" id="SSF74650">
    <property type="entry name" value="Galactose mutarotase-like"/>
    <property type="match status" value="1"/>
</dbReference>
<dbReference type="SMART" id="SM01038">
    <property type="entry name" value="Bgal_small_N"/>
    <property type="match status" value="1"/>
</dbReference>
<gene>
    <name evidence="9" type="ORF">QV01_05610</name>
</gene>
<dbReference type="AlphaFoldDB" id="A0A1A7NRC1"/>
<dbReference type="InterPro" id="IPR036156">
    <property type="entry name" value="Beta-gal/glucu_dom_sf"/>
</dbReference>
<dbReference type="Proteomes" id="UP000243558">
    <property type="component" value="Unassembled WGS sequence"/>
</dbReference>
<dbReference type="Gene3D" id="2.60.120.260">
    <property type="entry name" value="Galactose-binding domain-like"/>
    <property type="match status" value="1"/>
</dbReference>
<dbReference type="Gene3D" id="2.70.98.10">
    <property type="match status" value="1"/>
</dbReference>
<dbReference type="RefSeq" id="WP_065239257.1">
    <property type="nucleotide sequence ID" value="NZ_JTJM01000023.1"/>
</dbReference>
<dbReference type="InterPro" id="IPR008979">
    <property type="entry name" value="Galactose-bd-like_sf"/>
</dbReference>
<dbReference type="InterPro" id="IPR004199">
    <property type="entry name" value="B-gal_small/dom_5"/>
</dbReference>
<dbReference type="EC" id="3.2.1.23" evidence="3 7"/>
<dbReference type="InterPro" id="IPR011013">
    <property type="entry name" value="Gal_mutarotase_sf_dom"/>
</dbReference>
<comment type="similarity">
    <text evidence="2 7">Belongs to the glycosyl hydrolase 2 family.</text>
</comment>
<dbReference type="InterPro" id="IPR013783">
    <property type="entry name" value="Ig-like_fold"/>
</dbReference>
<dbReference type="InterPro" id="IPR023232">
    <property type="entry name" value="Glyco_hydro_2_AS"/>
</dbReference>
<keyword evidence="4 7" id="KW-0378">Hydrolase</keyword>
<evidence type="ECO:0000256" key="4">
    <source>
        <dbReference type="ARBA" id="ARBA00022801"/>
    </source>
</evidence>
<dbReference type="InterPro" id="IPR050347">
    <property type="entry name" value="Bact_Beta-galactosidase"/>
</dbReference>
<comment type="catalytic activity">
    <reaction evidence="1 7">
        <text>Hydrolysis of terminal non-reducing beta-D-galactose residues in beta-D-galactosides.</text>
        <dbReference type="EC" id="3.2.1.23"/>
    </reaction>
</comment>
<evidence type="ECO:0000256" key="2">
    <source>
        <dbReference type="ARBA" id="ARBA00007401"/>
    </source>
</evidence>
<dbReference type="SUPFAM" id="SSF51445">
    <property type="entry name" value="(Trans)glycosidases"/>
    <property type="match status" value="1"/>
</dbReference>
<evidence type="ECO:0000259" key="8">
    <source>
        <dbReference type="SMART" id="SM01038"/>
    </source>
</evidence>
<dbReference type="GO" id="GO:0030246">
    <property type="term" value="F:carbohydrate binding"/>
    <property type="evidence" value="ECO:0007669"/>
    <property type="project" value="InterPro"/>
</dbReference>
<organism evidence="9 10">
    <name type="scientific">Gallibacterium genomosp. 3</name>
    <dbReference type="NCBI Taxonomy" id="505345"/>
    <lineage>
        <taxon>Bacteria</taxon>
        <taxon>Pseudomonadati</taxon>
        <taxon>Pseudomonadota</taxon>
        <taxon>Gammaproteobacteria</taxon>
        <taxon>Pasteurellales</taxon>
        <taxon>Pasteurellaceae</taxon>
        <taxon>Gallibacterium</taxon>
    </lineage>
</organism>
<dbReference type="Pfam" id="PF02929">
    <property type="entry name" value="Bgal_small_N"/>
    <property type="match status" value="1"/>
</dbReference>